<gene>
    <name evidence="3" type="ORF">GGR93_003034</name>
</gene>
<evidence type="ECO:0000313" key="4">
    <source>
        <dbReference type="Proteomes" id="UP000565745"/>
    </source>
</evidence>
<protein>
    <recommendedName>
        <fullName evidence="5">DUF4214 domain-containing protein</fullName>
    </recommendedName>
</protein>
<dbReference type="PANTHER" id="PTHR38340:SF1">
    <property type="entry name" value="S-LAYER PROTEIN"/>
    <property type="match status" value="1"/>
</dbReference>
<comment type="subcellular location">
    <subcellularLocation>
        <location evidence="1">Secreted</location>
    </subcellularLocation>
</comment>
<dbReference type="GO" id="GO:0005509">
    <property type="term" value="F:calcium ion binding"/>
    <property type="evidence" value="ECO:0007669"/>
    <property type="project" value="InterPro"/>
</dbReference>
<reference evidence="3 4" key="1">
    <citation type="submission" date="2020-08" db="EMBL/GenBank/DDBJ databases">
        <title>Genomic Encyclopedia of Type Strains, Phase IV (KMG-IV): sequencing the most valuable type-strain genomes for metagenomic binning, comparative biology and taxonomic classification.</title>
        <authorList>
            <person name="Goeker M."/>
        </authorList>
    </citation>
    <scope>NUCLEOTIDE SEQUENCE [LARGE SCALE GENOMIC DNA]</scope>
    <source>
        <strain evidence="3 4">DSM 101015</strain>
    </source>
</reference>
<proteinExistence type="predicted"/>
<comment type="caution">
    <text evidence="3">The sequence shown here is derived from an EMBL/GenBank/DDBJ whole genome shotgun (WGS) entry which is preliminary data.</text>
</comment>
<dbReference type="OrthoDB" id="7728388at2"/>
<dbReference type="InterPro" id="IPR018511">
    <property type="entry name" value="Hemolysin-typ_Ca-bd_CS"/>
</dbReference>
<dbReference type="EMBL" id="JACIFU010000003">
    <property type="protein sequence ID" value="MBB4175246.1"/>
    <property type="molecule type" value="Genomic_DNA"/>
</dbReference>
<accession>A0A7W6MAG7</accession>
<evidence type="ECO:0000256" key="1">
    <source>
        <dbReference type="ARBA" id="ARBA00004613"/>
    </source>
</evidence>
<dbReference type="SUPFAM" id="SSF51120">
    <property type="entry name" value="beta-Roll"/>
    <property type="match status" value="1"/>
</dbReference>
<evidence type="ECO:0008006" key="5">
    <source>
        <dbReference type="Google" id="ProtNLM"/>
    </source>
</evidence>
<dbReference type="InterPro" id="IPR050557">
    <property type="entry name" value="RTX_toxin/Mannuronan_C5-epim"/>
</dbReference>
<keyword evidence="2" id="KW-0964">Secreted</keyword>
<dbReference type="InterPro" id="IPR011049">
    <property type="entry name" value="Serralysin-like_metalloprot_C"/>
</dbReference>
<dbReference type="PRINTS" id="PR00313">
    <property type="entry name" value="CABNDNGRPT"/>
</dbReference>
<evidence type="ECO:0000313" key="3">
    <source>
        <dbReference type="EMBL" id="MBB4175246.1"/>
    </source>
</evidence>
<sequence>MDFSDVFSNAFSAFGTIGSYSGLTPPTSSDDILNLTVGDYRALLNSAESALATLDSNLFAGFLNNPQVLEGLDAESRALIENFANGDFAIVRDPIEQARAAVASFSDDTILRDVFDGLDPTGNSSAEVERTFTEAQTELADLLWNDQDGIFNSPTFSIDLGTGSWFAQTSTGQNAYGGSTLAEFYTQLGEAVSYSIMSFIGSSDSIVGQLLDQGATSATFGSAQAASQAAATQAFSTLQDIGNQIRSQDGTDPAQIEATATAQFNELFTAITSILPGVSDEFNNFILGSRNSDPSFIVSMDGDVNGSEHGDWFYLSKANNIFDGAEGADLLFGLEGNDSLSGGSDADQLFGGLGDDMLNGGFGDDALSGGLGNDSAVFTGNQSNYTLTFSKAGTTITDRRAGQDGTDALVGIENLQFADSAFDIGIRSGATDLSAADFAAIAELYIAYFDRAPASKGLMYWATRLEDGMTLPEIAESFFVQPETQRTYASFLNEDGNIIDTTAFVTAVFSNVLGREPSGPYWINELNDPNSEITPATFILAVLNGAKAVTGGAADAAYLEAKTDLGVYFSAIKGLSEYDDTVAVMEMFDGSSASVTSAIAEIDRLHTDALNADTGEFLIELAGVIDDPFAIV</sequence>
<organism evidence="3 4">
    <name type="scientific">Sulfitobacter noctilucicola</name>
    <dbReference type="NCBI Taxonomy" id="1342301"/>
    <lineage>
        <taxon>Bacteria</taxon>
        <taxon>Pseudomonadati</taxon>
        <taxon>Pseudomonadota</taxon>
        <taxon>Alphaproteobacteria</taxon>
        <taxon>Rhodobacterales</taxon>
        <taxon>Roseobacteraceae</taxon>
        <taxon>Sulfitobacter</taxon>
    </lineage>
</organism>
<dbReference type="InterPro" id="IPR001343">
    <property type="entry name" value="Hemolysn_Ca-bd"/>
</dbReference>
<dbReference type="Pfam" id="PF00353">
    <property type="entry name" value="HemolysinCabind"/>
    <property type="match status" value="2"/>
</dbReference>
<keyword evidence="4" id="KW-1185">Reference proteome</keyword>
<dbReference type="PROSITE" id="PS00330">
    <property type="entry name" value="HEMOLYSIN_CALCIUM"/>
    <property type="match status" value="2"/>
</dbReference>
<dbReference type="RefSeq" id="WP_025055662.1">
    <property type="nucleotide sequence ID" value="NZ_JACIFU010000003.1"/>
</dbReference>
<dbReference type="Gene3D" id="2.150.10.10">
    <property type="entry name" value="Serralysin-like metalloprotease, C-terminal"/>
    <property type="match status" value="1"/>
</dbReference>
<dbReference type="Proteomes" id="UP000565745">
    <property type="component" value="Unassembled WGS sequence"/>
</dbReference>
<dbReference type="PANTHER" id="PTHR38340">
    <property type="entry name" value="S-LAYER PROTEIN"/>
    <property type="match status" value="1"/>
</dbReference>
<evidence type="ECO:0000256" key="2">
    <source>
        <dbReference type="ARBA" id="ARBA00022525"/>
    </source>
</evidence>
<name>A0A7W6MAG7_9RHOB</name>
<dbReference type="AlphaFoldDB" id="A0A7W6MAG7"/>
<dbReference type="GO" id="GO:0005576">
    <property type="term" value="C:extracellular region"/>
    <property type="evidence" value="ECO:0007669"/>
    <property type="project" value="UniProtKB-SubCell"/>
</dbReference>